<evidence type="ECO:0000256" key="1">
    <source>
        <dbReference type="ARBA" id="ARBA00006484"/>
    </source>
</evidence>
<reference evidence="2 3" key="1">
    <citation type="submission" date="2014-12" db="EMBL/GenBank/DDBJ databases">
        <title>16Stimator: statistical estimation of ribosomal gene copy numbers from draft genome assemblies.</title>
        <authorList>
            <person name="Perisin M.A."/>
            <person name="Vetter M."/>
            <person name="Gilbert J.A."/>
            <person name="Bergelson J."/>
        </authorList>
    </citation>
    <scope>NUCLEOTIDE SEQUENCE [LARGE SCALE GENOMIC DNA]</scope>
    <source>
        <strain evidence="2 3">MEJ076</strain>
    </source>
</reference>
<sequence length="269" mass="29069">MEEDVLSGRLIGKIAVIVGAGQQPGSSMGNGRATAIRFSQEGATCLLVDRNAEWAEETRQSLAMDDRSTVFEADVTDEEACKRLIEVAVERYGRIDILHNNIGTSTGDRATPDLAVEDWDRIMTVNLKSMFMTCKHALPIMRAQKAGSIINISSTSSLSKRPTVAYKTSKGAINTFTQHLAAENAGFGVRANVIVPGLIDTPMAIERRVRETGRTHDEIRAERDGLVPIGYMGSAWDVAHAAVYLASDEAKDVTGVLLPVDGGLLLKRG</sequence>
<evidence type="ECO:0000313" key="2">
    <source>
        <dbReference type="EMBL" id="KIQ04179.1"/>
    </source>
</evidence>
<comment type="caution">
    <text evidence="2">The sequence shown here is derived from an EMBL/GenBank/DDBJ whole genome shotgun (WGS) entry which is preliminary data.</text>
</comment>
<dbReference type="Pfam" id="PF13561">
    <property type="entry name" value="adh_short_C2"/>
    <property type="match status" value="1"/>
</dbReference>
<dbReference type="CDD" id="cd05233">
    <property type="entry name" value="SDR_c"/>
    <property type="match status" value="1"/>
</dbReference>
<organism evidence="2 3">
    <name type="scientific">Agrobacterium tumefaciens</name>
    <dbReference type="NCBI Taxonomy" id="358"/>
    <lineage>
        <taxon>Bacteria</taxon>
        <taxon>Pseudomonadati</taxon>
        <taxon>Pseudomonadota</taxon>
        <taxon>Alphaproteobacteria</taxon>
        <taxon>Hyphomicrobiales</taxon>
        <taxon>Rhizobiaceae</taxon>
        <taxon>Rhizobium/Agrobacterium group</taxon>
        <taxon>Agrobacterium</taxon>
        <taxon>Agrobacterium tumefaciens complex</taxon>
    </lineage>
</organism>
<dbReference type="OrthoDB" id="7568484at2"/>
<dbReference type="PRINTS" id="PR00080">
    <property type="entry name" value="SDRFAMILY"/>
</dbReference>
<dbReference type="PANTHER" id="PTHR42760:SF122">
    <property type="entry name" value="NAD(P)-BINDING PROTEIN"/>
    <property type="match status" value="1"/>
</dbReference>
<dbReference type="InterPro" id="IPR002347">
    <property type="entry name" value="SDR_fam"/>
</dbReference>
<dbReference type="Gene3D" id="3.40.50.720">
    <property type="entry name" value="NAD(P)-binding Rossmann-like Domain"/>
    <property type="match status" value="1"/>
</dbReference>
<dbReference type="GO" id="GO:0048038">
    <property type="term" value="F:quinone binding"/>
    <property type="evidence" value="ECO:0007669"/>
    <property type="project" value="TreeGrafter"/>
</dbReference>
<dbReference type="PRINTS" id="PR00081">
    <property type="entry name" value="GDHRDH"/>
</dbReference>
<proteinExistence type="inferred from homology"/>
<accession>A0A0D0KW75</accession>
<dbReference type="EMBL" id="JXQV01000005">
    <property type="protein sequence ID" value="KIQ04179.1"/>
    <property type="molecule type" value="Genomic_DNA"/>
</dbReference>
<dbReference type="Proteomes" id="UP000035017">
    <property type="component" value="Unassembled WGS sequence"/>
</dbReference>
<protein>
    <submittedName>
        <fullName evidence="2">3-oxoacyl-ACP reductase</fullName>
    </submittedName>
</protein>
<dbReference type="GO" id="GO:0016616">
    <property type="term" value="F:oxidoreductase activity, acting on the CH-OH group of donors, NAD or NADP as acceptor"/>
    <property type="evidence" value="ECO:0007669"/>
    <property type="project" value="TreeGrafter"/>
</dbReference>
<dbReference type="FunFam" id="3.40.50.720:FF:000084">
    <property type="entry name" value="Short-chain dehydrogenase reductase"/>
    <property type="match status" value="1"/>
</dbReference>
<dbReference type="GO" id="GO:0006633">
    <property type="term" value="P:fatty acid biosynthetic process"/>
    <property type="evidence" value="ECO:0007669"/>
    <property type="project" value="TreeGrafter"/>
</dbReference>
<dbReference type="AlphaFoldDB" id="A0A0D0KW75"/>
<dbReference type="SUPFAM" id="SSF51735">
    <property type="entry name" value="NAD(P)-binding Rossmann-fold domains"/>
    <property type="match status" value="1"/>
</dbReference>
<dbReference type="PANTHER" id="PTHR42760">
    <property type="entry name" value="SHORT-CHAIN DEHYDROGENASES/REDUCTASES FAMILY MEMBER"/>
    <property type="match status" value="1"/>
</dbReference>
<comment type="similarity">
    <text evidence="1">Belongs to the short-chain dehydrogenases/reductases (SDR) family.</text>
</comment>
<dbReference type="InterPro" id="IPR036291">
    <property type="entry name" value="NAD(P)-bd_dom_sf"/>
</dbReference>
<name>A0A0D0KW75_AGRTU</name>
<gene>
    <name evidence="2" type="ORF">RU07_05960</name>
</gene>
<evidence type="ECO:0000313" key="3">
    <source>
        <dbReference type="Proteomes" id="UP000035017"/>
    </source>
</evidence>